<protein>
    <submittedName>
        <fullName evidence="1">Uncharacterized protein</fullName>
    </submittedName>
</protein>
<accession>A0A2S2QQU6</accession>
<name>A0A2S2QQU6_9HEMI</name>
<organism evidence="1">
    <name type="scientific">Sipha flava</name>
    <name type="common">yellow sugarcane aphid</name>
    <dbReference type="NCBI Taxonomy" id="143950"/>
    <lineage>
        <taxon>Eukaryota</taxon>
        <taxon>Metazoa</taxon>
        <taxon>Ecdysozoa</taxon>
        <taxon>Arthropoda</taxon>
        <taxon>Hexapoda</taxon>
        <taxon>Insecta</taxon>
        <taxon>Pterygota</taxon>
        <taxon>Neoptera</taxon>
        <taxon>Paraneoptera</taxon>
        <taxon>Hemiptera</taxon>
        <taxon>Sternorrhyncha</taxon>
        <taxon>Aphidomorpha</taxon>
        <taxon>Aphidoidea</taxon>
        <taxon>Aphididae</taxon>
        <taxon>Sipha</taxon>
    </lineage>
</organism>
<reference evidence="1" key="1">
    <citation type="submission" date="2018-04" db="EMBL/GenBank/DDBJ databases">
        <title>Transcriptome assembly of Sipha flava.</title>
        <authorList>
            <person name="Scully E.D."/>
            <person name="Geib S.M."/>
            <person name="Palmer N.A."/>
            <person name="Koch K."/>
            <person name="Bradshaw J."/>
            <person name="Heng-Moss T."/>
            <person name="Sarath G."/>
        </authorList>
    </citation>
    <scope>NUCLEOTIDE SEQUENCE</scope>
</reference>
<dbReference type="EMBL" id="GGMS01010299">
    <property type="protein sequence ID" value="MBY79502.1"/>
    <property type="molecule type" value="Transcribed_RNA"/>
</dbReference>
<gene>
    <name evidence="1" type="ORF">g.86366</name>
</gene>
<evidence type="ECO:0000313" key="1">
    <source>
        <dbReference type="EMBL" id="MBY79502.1"/>
    </source>
</evidence>
<dbReference type="AlphaFoldDB" id="A0A2S2QQU6"/>
<proteinExistence type="predicted"/>
<sequence>MRPTIVRDPAATAELRGRGWRLVIYGGERRSRSNWLTTKERINAIFDVLYDGGGGGGVAAPRNSCEHLLSIRSWPATGQPIFLIIKVKKKHAHISRLSRLSLPRQLFSQGTSVSVTTTVRANNVIRPEKIRATQAAVAVDRLPINLSHVRDGSTFKTVQ</sequence>